<dbReference type="Proteomes" id="UP000242415">
    <property type="component" value="Unassembled WGS sequence"/>
</dbReference>
<dbReference type="RefSeq" id="WP_091561223.1">
    <property type="nucleotide sequence ID" value="NZ_FNPH01000011.1"/>
</dbReference>
<feature type="region of interest" description="Disordered" evidence="1">
    <location>
        <begin position="70"/>
        <end position="97"/>
    </location>
</feature>
<keyword evidence="2" id="KW-0472">Membrane</keyword>
<dbReference type="EMBL" id="FNPH01000011">
    <property type="protein sequence ID" value="SDZ36623.1"/>
    <property type="molecule type" value="Genomic_DNA"/>
</dbReference>
<accession>A0A1H3SEW8</accession>
<feature type="transmembrane region" description="Helical" evidence="2">
    <location>
        <begin position="7"/>
        <end position="23"/>
    </location>
</feature>
<keyword evidence="2" id="KW-0812">Transmembrane</keyword>
<dbReference type="OrthoDB" id="5195268at2"/>
<keyword evidence="4" id="KW-1185">Reference proteome</keyword>
<feature type="transmembrane region" description="Helical" evidence="2">
    <location>
        <begin position="29"/>
        <end position="48"/>
    </location>
</feature>
<dbReference type="Pfam" id="PF14012">
    <property type="entry name" value="DUF4229"/>
    <property type="match status" value="1"/>
</dbReference>
<name>A0A1H3SEW8_9ACTN</name>
<dbReference type="InterPro" id="IPR025323">
    <property type="entry name" value="DUF4229"/>
</dbReference>
<dbReference type="STRING" id="405436.SAMN05444365_111106"/>
<evidence type="ECO:0000313" key="4">
    <source>
        <dbReference type="Proteomes" id="UP000242415"/>
    </source>
</evidence>
<gene>
    <name evidence="3" type="ORF">SAMN05444365_111106</name>
</gene>
<evidence type="ECO:0000256" key="1">
    <source>
        <dbReference type="SAM" id="MobiDB-lite"/>
    </source>
</evidence>
<proteinExistence type="predicted"/>
<dbReference type="AlphaFoldDB" id="A0A1H3SEW8"/>
<protein>
    <recommendedName>
        <fullName evidence="5">DUF4229 domain-containing protein</fullName>
    </recommendedName>
</protein>
<reference evidence="4" key="1">
    <citation type="submission" date="2016-10" db="EMBL/GenBank/DDBJ databases">
        <authorList>
            <person name="Varghese N."/>
            <person name="Submissions S."/>
        </authorList>
    </citation>
    <scope>NUCLEOTIDE SEQUENCE [LARGE SCALE GENOMIC DNA]</scope>
    <source>
        <strain evidence="4">DSM 45245</strain>
    </source>
</reference>
<evidence type="ECO:0000256" key="2">
    <source>
        <dbReference type="SAM" id="Phobius"/>
    </source>
</evidence>
<organism evidence="3 4">
    <name type="scientific">Micromonospora pattaloongensis</name>
    <dbReference type="NCBI Taxonomy" id="405436"/>
    <lineage>
        <taxon>Bacteria</taxon>
        <taxon>Bacillati</taxon>
        <taxon>Actinomycetota</taxon>
        <taxon>Actinomycetes</taxon>
        <taxon>Micromonosporales</taxon>
        <taxon>Micromonosporaceae</taxon>
        <taxon>Micromonospora</taxon>
    </lineage>
</organism>
<sequence>MSPAVKYTLARIGLFVVVLVALWPTPLDLLIKLMLAVVFSAAVSFFFLRGLRDQMAQQLAEAAERRRAEKERLRSALAGDDQPPATPAESEEGGAKS</sequence>
<evidence type="ECO:0008006" key="5">
    <source>
        <dbReference type="Google" id="ProtNLM"/>
    </source>
</evidence>
<keyword evidence="2" id="KW-1133">Transmembrane helix</keyword>
<evidence type="ECO:0000313" key="3">
    <source>
        <dbReference type="EMBL" id="SDZ36623.1"/>
    </source>
</evidence>